<feature type="transmembrane region" description="Helical" evidence="1">
    <location>
        <begin position="12"/>
        <end position="32"/>
    </location>
</feature>
<evidence type="ECO:0000313" key="3">
    <source>
        <dbReference type="EMBL" id="MDR6290265.1"/>
    </source>
</evidence>
<name>A0ABU1JRQ6_9PROT</name>
<keyword evidence="1" id="KW-0472">Membrane</keyword>
<proteinExistence type="predicted"/>
<gene>
    <name evidence="3" type="ORF">E9232_002786</name>
</gene>
<keyword evidence="1" id="KW-0812">Transmembrane</keyword>
<evidence type="ECO:0000256" key="1">
    <source>
        <dbReference type="SAM" id="Phobius"/>
    </source>
</evidence>
<feature type="transmembrane region" description="Helical" evidence="1">
    <location>
        <begin position="233"/>
        <end position="252"/>
    </location>
</feature>
<dbReference type="InterPro" id="IPR050879">
    <property type="entry name" value="Acyltransferase_3"/>
</dbReference>
<feature type="transmembrane region" description="Helical" evidence="1">
    <location>
        <begin position="337"/>
        <end position="358"/>
    </location>
</feature>
<reference evidence="3 4" key="1">
    <citation type="submission" date="2023-07" db="EMBL/GenBank/DDBJ databases">
        <title>Sorghum-associated microbial communities from plants grown in Nebraska, USA.</title>
        <authorList>
            <person name="Schachtman D."/>
        </authorList>
    </citation>
    <scope>NUCLEOTIDE SEQUENCE [LARGE SCALE GENOMIC DNA]</scope>
    <source>
        <strain evidence="3 4">584</strain>
    </source>
</reference>
<feature type="transmembrane region" description="Helical" evidence="1">
    <location>
        <begin position="264"/>
        <end position="282"/>
    </location>
</feature>
<feature type="transmembrane region" description="Helical" evidence="1">
    <location>
        <begin position="92"/>
        <end position="112"/>
    </location>
</feature>
<dbReference type="Proteomes" id="UP001262410">
    <property type="component" value="Unassembled WGS sequence"/>
</dbReference>
<sequence length="388" mass="41917">MRDGGRNDAIDGLRGMSIILVVLFHIQLRIPFEQAAIGAALPRELFNVLFRSGYYGVVVFFTISGFLITSSSIRRWGALERVPAGAFYGLRFARIVPCLALLLPVLAALHLAGADGFVIETVSLGRAVFAAATFHLNWLEAATGYLPGAWDVLWSLSVEEAFYLFFPLICLAARRGWAVAAVLLAFVILGPFARTAFTANEIWADKSYLSGADGIALGCLAAYAAHRLPIGRAASRACLAGGLVLVLLVFVFRRQTFQLGLTELGLNVTLLGIGVALLLVALRGRSFAGGSELWLLTAPVRWFGRNSYEVYLTHMLVLTPLAPLFAATGQAADLAPLWFLGLLLLSGLLGDVVARFYSEPLNRTIRARLAGAMPPFDAPRRRPDAAAR</sequence>
<accession>A0ABU1JRQ6</accession>
<dbReference type="RefSeq" id="WP_309794736.1">
    <property type="nucleotide sequence ID" value="NZ_JAVDPW010000004.1"/>
</dbReference>
<keyword evidence="1" id="KW-1133">Transmembrane helix</keyword>
<dbReference type="InterPro" id="IPR002656">
    <property type="entry name" value="Acyl_transf_3_dom"/>
</dbReference>
<comment type="caution">
    <text evidence="3">The sequence shown here is derived from an EMBL/GenBank/DDBJ whole genome shotgun (WGS) entry which is preliminary data.</text>
</comment>
<dbReference type="PANTHER" id="PTHR23028:SF53">
    <property type="entry name" value="ACYL_TRANSF_3 DOMAIN-CONTAINING PROTEIN"/>
    <property type="match status" value="1"/>
</dbReference>
<keyword evidence="4" id="KW-1185">Reference proteome</keyword>
<dbReference type="EMBL" id="JAVDPW010000004">
    <property type="protein sequence ID" value="MDR6290265.1"/>
    <property type="molecule type" value="Genomic_DNA"/>
</dbReference>
<protein>
    <submittedName>
        <fullName evidence="3">Peptidoglycan/LPS O-acetylase OafA/YrhL</fullName>
    </submittedName>
</protein>
<feature type="domain" description="Acyltransferase 3" evidence="2">
    <location>
        <begin position="8"/>
        <end position="349"/>
    </location>
</feature>
<dbReference type="Pfam" id="PF01757">
    <property type="entry name" value="Acyl_transf_3"/>
    <property type="match status" value="1"/>
</dbReference>
<feature type="transmembrane region" description="Helical" evidence="1">
    <location>
        <begin position="152"/>
        <end position="170"/>
    </location>
</feature>
<feature type="transmembrane region" description="Helical" evidence="1">
    <location>
        <begin position="52"/>
        <end position="71"/>
    </location>
</feature>
<evidence type="ECO:0000313" key="4">
    <source>
        <dbReference type="Proteomes" id="UP001262410"/>
    </source>
</evidence>
<feature type="transmembrane region" description="Helical" evidence="1">
    <location>
        <begin position="177"/>
        <end position="196"/>
    </location>
</feature>
<evidence type="ECO:0000259" key="2">
    <source>
        <dbReference type="Pfam" id="PF01757"/>
    </source>
</evidence>
<dbReference type="PANTHER" id="PTHR23028">
    <property type="entry name" value="ACETYLTRANSFERASE"/>
    <property type="match status" value="1"/>
</dbReference>
<organism evidence="3 4">
    <name type="scientific">Inquilinus ginsengisoli</name>
    <dbReference type="NCBI Taxonomy" id="363840"/>
    <lineage>
        <taxon>Bacteria</taxon>
        <taxon>Pseudomonadati</taxon>
        <taxon>Pseudomonadota</taxon>
        <taxon>Alphaproteobacteria</taxon>
        <taxon>Rhodospirillales</taxon>
        <taxon>Rhodospirillaceae</taxon>
        <taxon>Inquilinus</taxon>
    </lineage>
</organism>